<name>A0A9W6TXL8_9STRA</name>
<dbReference type="OrthoDB" id="108495at2759"/>
<dbReference type="Gene3D" id="1.25.40.20">
    <property type="entry name" value="Ankyrin repeat-containing domain"/>
    <property type="match status" value="1"/>
</dbReference>
<dbReference type="EMBL" id="BSXW01000402">
    <property type="protein sequence ID" value="GMF21233.1"/>
    <property type="molecule type" value="Genomic_DNA"/>
</dbReference>
<dbReference type="AlphaFoldDB" id="A0A9W6TXL8"/>
<dbReference type="InterPro" id="IPR002110">
    <property type="entry name" value="Ankyrin_rpt"/>
</dbReference>
<evidence type="ECO:0000313" key="2">
    <source>
        <dbReference type="Proteomes" id="UP001165083"/>
    </source>
</evidence>
<dbReference type="Proteomes" id="UP001165083">
    <property type="component" value="Unassembled WGS sequence"/>
</dbReference>
<dbReference type="PANTHER" id="PTHR46586:SF3">
    <property type="entry name" value="ANKYRIN REPEAT-CONTAINING PROTEIN"/>
    <property type="match status" value="1"/>
</dbReference>
<evidence type="ECO:0000313" key="1">
    <source>
        <dbReference type="EMBL" id="GMF21233.1"/>
    </source>
</evidence>
<dbReference type="InterPro" id="IPR036770">
    <property type="entry name" value="Ankyrin_rpt-contain_sf"/>
</dbReference>
<dbReference type="Pfam" id="PF12796">
    <property type="entry name" value="Ank_2"/>
    <property type="match status" value="1"/>
</dbReference>
<dbReference type="InterPro" id="IPR052050">
    <property type="entry name" value="SecEffector_AnkRepeat"/>
</dbReference>
<keyword evidence="2" id="KW-1185">Reference proteome</keyword>
<sequence>MLLWAAEHGNLYVLQDVYYCHGDYDNLHRAMIHAITRGHLDIVKFIFEQRGPDLLDYVDGDKTFPCPLVMAIKQGDTEVMEYLYAWFVENQHDAFSYGPALCAATSSEVAKRLCAEQAIETSDLETAFACAAGKSHIEIMKLLQCSDQFNISFIDRAFAIAAGCDQMDAVKYLSKIEGYHTSTSALQEAFIDAAGGGYLGHGQIYRRYGKYFSINGCKSLC</sequence>
<dbReference type="SUPFAM" id="SSF48403">
    <property type="entry name" value="Ankyrin repeat"/>
    <property type="match status" value="1"/>
</dbReference>
<organism evidence="1 2">
    <name type="scientific">Phytophthora lilii</name>
    <dbReference type="NCBI Taxonomy" id="2077276"/>
    <lineage>
        <taxon>Eukaryota</taxon>
        <taxon>Sar</taxon>
        <taxon>Stramenopiles</taxon>
        <taxon>Oomycota</taxon>
        <taxon>Peronosporomycetes</taxon>
        <taxon>Peronosporales</taxon>
        <taxon>Peronosporaceae</taxon>
        <taxon>Phytophthora</taxon>
    </lineage>
</organism>
<gene>
    <name evidence="1" type="ORF">Plil01_000836100</name>
</gene>
<comment type="caution">
    <text evidence="1">The sequence shown here is derived from an EMBL/GenBank/DDBJ whole genome shotgun (WGS) entry which is preliminary data.</text>
</comment>
<accession>A0A9W6TXL8</accession>
<protein>
    <submittedName>
        <fullName evidence="1">Unnamed protein product</fullName>
    </submittedName>
</protein>
<proteinExistence type="predicted"/>
<reference evidence="1" key="1">
    <citation type="submission" date="2023-04" db="EMBL/GenBank/DDBJ databases">
        <title>Phytophthora lilii NBRC 32176.</title>
        <authorList>
            <person name="Ichikawa N."/>
            <person name="Sato H."/>
            <person name="Tonouchi N."/>
        </authorList>
    </citation>
    <scope>NUCLEOTIDE SEQUENCE</scope>
    <source>
        <strain evidence="1">NBRC 32176</strain>
    </source>
</reference>
<dbReference type="PANTHER" id="PTHR46586">
    <property type="entry name" value="ANKYRIN REPEAT-CONTAINING PROTEIN"/>
    <property type="match status" value="1"/>
</dbReference>